<dbReference type="RefSeq" id="WP_212825275.1">
    <property type="nucleotide sequence ID" value="NZ_AP023359.1"/>
</dbReference>
<dbReference type="KEGG" id="pry:Prubr_26970"/>
<proteinExistence type="predicted"/>
<gene>
    <name evidence="1" type="ORF">Prubr_26970</name>
</gene>
<dbReference type="EMBL" id="AP023359">
    <property type="protein sequence ID" value="BCJ65676.1"/>
    <property type="molecule type" value="Genomic_DNA"/>
</dbReference>
<organism evidence="1 2">
    <name type="scientific">Polymorphospora rubra</name>
    <dbReference type="NCBI Taxonomy" id="338584"/>
    <lineage>
        <taxon>Bacteria</taxon>
        <taxon>Bacillati</taxon>
        <taxon>Actinomycetota</taxon>
        <taxon>Actinomycetes</taxon>
        <taxon>Micromonosporales</taxon>
        <taxon>Micromonosporaceae</taxon>
        <taxon>Polymorphospora</taxon>
    </lineage>
</organism>
<evidence type="ECO:0000313" key="1">
    <source>
        <dbReference type="EMBL" id="BCJ65676.1"/>
    </source>
</evidence>
<evidence type="ECO:0000313" key="2">
    <source>
        <dbReference type="Proteomes" id="UP000680866"/>
    </source>
</evidence>
<name>A0A810MWX6_9ACTN</name>
<keyword evidence="2" id="KW-1185">Reference proteome</keyword>
<dbReference type="AlphaFoldDB" id="A0A810MWX6"/>
<sequence>MNLNLFHSVPEGLTRRARLVVSAHGVRADVPDVEQYRPRWLELGVPASEISRTAAFQQRWGGLVLPPAPAYDGGPRYFDVDTPDGSPAPTLDGSMMHGWWFEAGPQRTAVPYLFMIGPAGEFGIHAQRWVPLHATIEGWVESLALARHAAKWARQITMVTGDAVDSLGWTGLNQWRRFKGWRTTGGGVPTS</sequence>
<protein>
    <submittedName>
        <fullName evidence="1">Uncharacterized protein</fullName>
    </submittedName>
</protein>
<dbReference type="Proteomes" id="UP000680866">
    <property type="component" value="Chromosome"/>
</dbReference>
<reference evidence="1" key="1">
    <citation type="submission" date="2020-08" db="EMBL/GenBank/DDBJ databases">
        <title>Whole genome shotgun sequence of Polymorphospora rubra NBRC 101157.</title>
        <authorList>
            <person name="Komaki H."/>
            <person name="Tamura T."/>
        </authorList>
    </citation>
    <scope>NUCLEOTIDE SEQUENCE</scope>
    <source>
        <strain evidence="1">NBRC 101157</strain>
    </source>
</reference>
<accession>A0A810MWX6</accession>